<organism evidence="3">
    <name type="scientific">Pithovirus LCDPAC01</name>
    <dbReference type="NCBI Taxonomy" id="2506600"/>
    <lineage>
        <taxon>Viruses</taxon>
        <taxon>Pithoviruses</taxon>
    </lineage>
</organism>
<protein>
    <submittedName>
        <fullName evidence="3">Ras family GTPase</fullName>
    </submittedName>
</protein>
<evidence type="ECO:0000256" key="2">
    <source>
        <dbReference type="ARBA" id="ARBA00023134"/>
    </source>
</evidence>
<name>A0A4D5XEM7_9VIRU</name>
<proteinExistence type="predicted"/>
<dbReference type="PANTHER" id="PTHR24071:SF0">
    <property type="entry name" value="GTP-BINDING NUCLEAR PROTEIN RAN"/>
    <property type="match status" value="1"/>
</dbReference>
<dbReference type="SUPFAM" id="SSF52540">
    <property type="entry name" value="P-loop containing nucleoside triphosphate hydrolases"/>
    <property type="match status" value="1"/>
</dbReference>
<dbReference type="PANTHER" id="PTHR24071">
    <property type="entry name" value="RAN GTPASE"/>
    <property type="match status" value="1"/>
</dbReference>
<dbReference type="InterPro" id="IPR002041">
    <property type="entry name" value="Ran_GTPase"/>
</dbReference>
<gene>
    <name evidence="3" type="ORF">LCDPAC01_02710</name>
</gene>
<keyword evidence="1" id="KW-0547">Nucleotide-binding</keyword>
<keyword evidence="2" id="KW-0342">GTP-binding</keyword>
<dbReference type="EMBL" id="MK500297">
    <property type="protein sequence ID" value="QBK84790.1"/>
    <property type="molecule type" value="Genomic_DNA"/>
</dbReference>
<reference evidence="3" key="1">
    <citation type="journal article" date="2019" name="MBio">
        <title>Virus Genomes from Deep Sea Sediments Expand the Ocean Megavirome and Support Independent Origins of Viral Gigantism.</title>
        <authorList>
            <person name="Backstrom D."/>
            <person name="Yutin N."/>
            <person name="Jorgensen S.L."/>
            <person name="Dharamshi J."/>
            <person name="Homa F."/>
            <person name="Zaremba-Niedwiedzka K."/>
            <person name="Spang A."/>
            <person name="Wolf Y.I."/>
            <person name="Koonin E.V."/>
            <person name="Ettema T.J."/>
        </authorList>
    </citation>
    <scope>NUCLEOTIDE SEQUENCE</scope>
</reference>
<evidence type="ECO:0000313" key="3">
    <source>
        <dbReference type="EMBL" id="QBK84790.1"/>
    </source>
</evidence>
<sequence length="102" mass="11913">MGVEVHYLTLKIDRKNIQFELWDTAGDPKMIGMQEAYYYNADAAIFFHDGSRPKTYESLDKWKDGFTKIVGDKPVVVCGTQRNQLYIKRGKWGFKKCRDDEP</sequence>
<dbReference type="Pfam" id="PF08477">
    <property type="entry name" value="Roc"/>
    <property type="match status" value="1"/>
</dbReference>
<dbReference type="InterPro" id="IPR027417">
    <property type="entry name" value="P-loop_NTPase"/>
</dbReference>
<dbReference type="Gene3D" id="3.40.50.300">
    <property type="entry name" value="P-loop containing nucleotide triphosphate hydrolases"/>
    <property type="match status" value="1"/>
</dbReference>
<dbReference type="GO" id="GO:0005525">
    <property type="term" value="F:GTP binding"/>
    <property type="evidence" value="ECO:0007669"/>
    <property type="project" value="UniProtKB-KW"/>
</dbReference>
<dbReference type="GO" id="GO:0003924">
    <property type="term" value="F:GTPase activity"/>
    <property type="evidence" value="ECO:0007669"/>
    <property type="project" value="InterPro"/>
</dbReference>
<evidence type="ECO:0000256" key="1">
    <source>
        <dbReference type="ARBA" id="ARBA00022741"/>
    </source>
</evidence>
<accession>A0A4D5XEM7</accession>